<dbReference type="EMBL" id="RQTE01000064">
    <property type="protein sequence ID" value="RZI03433.1"/>
    <property type="molecule type" value="Genomic_DNA"/>
</dbReference>
<dbReference type="Gene3D" id="3.30.1330.30">
    <property type="match status" value="1"/>
</dbReference>
<dbReference type="GO" id="GO:0005737">
    <property type="term" value="C:cytoplasm"/>
    <property type="evidence" value="ECO:0007669"/>
    <property type="project" value="UniProtKB-ARBA"/>
</dbReference>
<evidence type="ECO:0000259" key="4">
    <source>
        <dbReference type="SMART" id="SM00967"/>
    </source>
</evidence>
<evidence type="ECO:0000256" key="3">
    <source>
        <dbReference type="ARBA" id="ARBA00022679"/>
    </source>
</evidence>
<dbReference type="EMBL" id="CP068073">
    <property type="protein sequence ID" value="QQS83072.1"/>
    <property type="molecule type" value="Genomic_DNA"/>
</dbReference>
<protein>
    <submittedName>
        <fullName evidence="6">RNA methyltransferase</fullName>
    </submittedName>
</protein>
<evidence type="ECO:0000256" key="2">
    <source>
        <dbReference type="ARBA" id="ARBA00022603"/>
    </source>
</evidence>
<dbReference type="RefSeq" id="WP_047132437.1">
    <property type="nucleotide sequence ID" value="NZ_CP015114.1"/>
</dbReference>
<dbReference type="KEGG" id="scv:A4G25_03940"/>
<dbReference type="InterPro" id="IPR029028">
    <property type="entry name" value="Alpha/beta_knot_MTases"/>
</dbReference>
<feature type="domain" description="RNA 2-O ribose methyltransferase substrate binding" evidence="4">
    <location>
        <begin position="31"/>
        <end position="100"/>
    </location>
</feature>
<evidence type="ECO:0000256" key="1">
    <source>
        <dbReference type="ARBA" id="ARBA00007228"/>
    </source>
</evidence>
<dbReference type="GO" id="GO:0003723">
    <property type="term" value="F:RNA binding"/>
    <property type="evidence" value="ECO:0007669"/>
    <property type="project" value="InterPro"/>
</dbReference>
<dbReference type="GO" id="GO:0008173">
    <property type="term" value="F:RNA methyltransferase activity"/>
    <property type="evidence" value="ECO:0007669"/>
    <property type="project" value="InterPro"/>
</dbReference>
<keyword evidence="3 6" id="KW-0808">Transferase</keyword>
<dbReference type="PANTHER" id="PTHR43191:SF2">
    <property type="entry name" value="RRNA METHYLTRANSFERASE 3, MITOCHONDRIAL"/>
    <property type="match status" value="1"/>
</dbReference>
<reference evidence="6 7" key="1">
    <citation type="submission" date="2018-11" db="EMBL/GenBank/DDBJ databases">
        <title>Genomic profiling of Staphylococcus species from a Poultry farm system in KwaZulu-Natal, South Africa.</title>
        <authorList>
            <person name="Amoako D.G."/>
            <person name="Somboro A.M."/>
            <person name="Abia A.L.K."/>
            <person name="Bester L.A."/>
            <person name="Essack S.Y."/>
        </authorList>
    </citation>
    <scope>NUCLEOTIDE SEQUENCE [LARGE SCALE GENOMIC DNA]</scope>
    <source>
        <strain evidence="6 7">SA11</strain>
    </source>
</reference>
<dbReference type="SMART" id="SM00967">
    <property type="entry name" value="SpoU_sub_bind"/>
    <property type="match status" value="1"/>
</dbReference>
<dbReference type="InterPro" id="IPR029026">
    <property type="entry name" value="tRNA_m1G_MTases_N"/>
</dbReference>
<reference evidence="5 8" key="2">
    <citation type="submission" date="2021-01" db="EMBL/GenBank/DDBJ databases">
        <title>FDA dAtabase for Regulatory Grade micrObial Sequences (FDA-ARGOS): Supporting development and validation of Infectious Disease Dx tests.</title>
        <authorList>
            <person name="Sproer C."/>
            <person name="Gronow S."/>
            <person name="Severitt S."/>
            <person name="Schroder I."/>
            <person name="Tallon L."/>
            <person name="Sadzewicz L."/>
            <person name="Zhao X."/>
            <person name="Boylan J."/>
            <person name="Ott S."/>
            <person name="Bowen H."/>
            <person name="Vavikolanu K."/>
            <person name="Mehta A."/>
            <person name="Aluvathingal J."/>
            <person name="Nadendla S."/>
            <person name="Lowell S."/>
            <person name="Myers T."/>
            <person name="Yan Y."/>
            <person name="Sichtig H."/>
        </authorList>
    </citation>
    <scope>NUCLEOTIDE SEQUENCE [LARGE SCALE GENOMIC DNA]</scope>
    <source>
        <strain evidence="5 8">FDAARGOS_1148</strain>
    </source>
</reference>
<dbReference type="CDD" id="cd18095">
    <property type="entry name" value="SpoU-like_rRNA-MTase"/>
    <property type="match status" value="1"/>
</dbReference>
<dbReference type="InterPro" id="IPR053888">
    <property type="entry name" value="MRM3-like_sub_bind"/>
</dbReference>
<proteinExistence type="inferred from homology"/>
<evidence type="ECO:0000313" key="6">
    <source>
        <dbReference type="EMBL" id="RZI03433.1"/>
    </source>
</evidence>
<keyword evidence="2 6" id="KW-0489">Methyltransferase</keyword>
<comment type="similarity">
    <text evidence="1">Belongs to the class IV-like SAM-binding methyltransferase superfamily. RNA methyltransferase TrmH family.</text>
</comment>
<dbReference type="GO" id="GO:0032259">
    <property type="term" value="P:methylation"/>
    <property type="evidence" value="ECO:0007669"/>
    <property type="project" value="UniProtKB-KW"/>
</dbReference>
<dbReference type="PANTHER" id="PTHR43191">
    <property type="entry name" value="RRNA METHYLTRANSFERASE 3"/>
    <property type="match status" value="1"/>
</dbReference>
<dbReference type="OrthoDB" id="9794400at2"/>
<evidence type="ECO:0000313" key="7">
    <source>
        <dbReference type="Proteomes" id="UP000293854"/>
    </source>
</evidence>
<organism evidence="6 7">
    <name type="scientific">Staphylococcus condimenti</name>
    <dbReference type="NCBI Taxonomy" id="70255"/>
    <lineage>
        <taxon>Bacteria</taxon>
        <taxon>Bacillati</taxon>
        <taxon>Bacillota</taxon>
        <taxon>Bacilli</taxon>
        <taxon>Bacillales</taxon>
        <taxon>Staphylococcaceae</taxon>
        <taxon>Staphylococcus</taxon>
    </lineage>
</organism>
<name>A0A143P9K8_9STAP</name>
<dbReference type="InterPro" id="IPR051259">
    <property type="entry name" value="rRNA_Methyltransferase"/>
</dbReference>
<dbReference type="Proteomes" id="UP000595942">
    <property type="component" value="Chromosome"/>
</dbReference>
<dbReference type="AlphaFoldDB" id="A0A143P9K8"/>
<dbReference type="InterPro" id="IPR029064">
    <property type="entry name" value="Ribosomal_eL30-like_sf"/>
</dbReference>
<accession>A0A143P9K8</accession>
<evidence type="ECO:0000313" key="8">
    <source>
        <dbReference type="Proteomes" id="UP000595942"/>
    </source>
</evidence>
<dbReference type="GeneID" id="93727005"/>
<sequence>MEQITSAQNAKIKQANKLKKKKERDKTGLILVEGTHLIDEAVKSSLTIKQLFVVEPERFEVELIEAAEEQYQINFKVAEALSGTVTPQGIFAIIEKPDVSKQVEVAKQVLLLDRIQDPGNLGTLIRTADAAALDLIVMSPGSADPFQDKVLRASQGSVFHLPIISHDIKEFVQEFDGPVYGTALDNAINFNEVESQEKFSLLLGNEGQGVDPELLEYTTQRLTIPMYGKAESLNVAIAGSILIYKLKG</sequence>
<dbReference type="InterPro" id="IPR001537">
    <property type="entry name" value="SpoU_MeTrfase"/>
</dbReference>
<evidence type="ECO:0000313" key="5">
    <source>
        <dbReference type="EMBL" id="QQS83072.1"/>
    </source>
</evidence>
<dbReference type="Pfam" id="PF00588">
    <property type="entry name" value="SpoU_methylase"/>
    <property type="match status" value="1"/>
</dbReference>
<dbReference type="SUPFAM" id="SSF55315">
    <property type="entry name" value="L30e-like"/>
    <property type="match status" value="1"/>
</dbReference>
<keyword evidence="8" id="KW-1185">Reference proteome</keyword>
<dbReference type="GO" id="GO:0006396">
    <property type="term" value="P:RNA processing"/>
    <property type="evidence" value="ECO:0007669"/>
    <property type="project" value="InterPro"/>
</dbReference>
<dbReference type="InterPro" id="IPR013123">
    <property type="entry name" value="SpoU_subst-bd"/>
</dbReference>
<dbReference type="Proteomes" id="UP000293854">
    <property type="component" value="Unassembled WGS sequence"/>
</dbReference>
<dbReference type="Gene3D" id="3.40.1280.10">
    <property type="match status" value="1"/>
</dbReference>
<gene>
    <name evidence="6" type="ORF">EIG99_03675</name>
    <name evidence="5" type="ORF">I6J05_01750</name>
</gene>
<dbReference type="Pfam" id="PF22435">
    <property type="entry name" value="MRM3-like_sub_bind"/>
    <property type="match status" value="1"/>
</dbReference>
<dbReference type="SUPFAM" id="SSF75217">
    <property type="entry name" value="alpha/beta knot"/>
    <property type="match status" value="1"/>
</dbReference>